<evidence type="ECO:0000313" key="2">
    <source>
        <dbReference type="EMBL" id="KAF2485473.1"/>
    </source>
</evidence>
<dbReference type="RefSeq" id="XP_033592042.1">
    <property type="nucleotide sequence ID" value="XM_033736785.1"/>
</dbReference>
<dbReference type="OrthoDB" id="5397183at2759"/>
<dbReference type="AlphaFoldDB" id="A0A6A6Q1B9"/>
<dbReference type="Proteomes" id="UP000799767">
    <property type="component" value="Unassembled WGS sequence"/>
</dbReference>
<feature type="compositionally biased region" description="Polar residues" evidence="1">
    <location>
        <begin position="159"/>
        <end position="170"/>
    </location>
</feature>
<feature type="compositionally biased region" description="Polar residues" evidence="1">
    <location>
        <begin position="98"/>
        <end position="108"/>
    </location>
</feature>
<reference evidence="2" key="1">
    <citation type="journal article" date="2020" name="Stud. Mycol.">
        <title>101 Dothideomycetes genomes: a test case for predicting lifestyles and emergence of pathogens.</title>
        <authorList>
            <person name="Haridas S."/>
            <person name="Albert R."/>
            <person name="Binder M."/>
            <person name="Bloem J."/>
            <person name="Labutti K."/>
            <person name="Salamov A."/>
            <person name="Andreopoulos B."/>
            <person name="Baker S."/>
            <person name="Barry K."/>
            <person name="Bills G."/>
            <person name="Bluhm B."/>
            <person name="Cannon C."/>
            <person name="Castanera R."/>
            <person name="Culley D."/>
            <person name="Daum C."/>
            <person name="Ezra D."/>
            <person name="Gonzalez J."/>
            <person name="Henrissat B."/>
            <person name="Kuo A."/>
            <person name="Liang C."/>
            <person name="Lipzen A."/>
            <person name="Lutzoni F."/>
            <person name="Magnuson J."/>
            <person name="Mondo S."/>
            <person name="Nolan M."/>
            <person name="Ohm R."/>
            <person name="Pangilinan J."/>
            <person name="Park H.-J."/>
            <person name="Ramirez L."/>
            <person name="Alfaro M."/>
            <person name="Sun H."/>
            <person name="Tritt A."/>
            <person name="Yoshinaga Y."/>
            <person name="Zwiers L.-H."/>
            <person name="Turgeon B."/>
            <person name="Goodwin S."/>
            <person name="Spatafora J."/>
            <person name="Crous P."/>
            <person name="Grigoriev I."/>
        </authorList>
    </citation>
    <scope>NUCLEOTIDE SEQUENCE</scope>
    <source>
        <strain evidence="2">CBS 113389</strain>
    </source>
</reference>
<accession>A0A6A6Q1B9</accession>
<feature type="region of interest" description="Disordered" evidence="1">
    <location>
        <begin position="30"/>
        <end position="132"/>
    </location>
</feature>
<protein>
    <submittedName>
        <fullName evidence="2">Uncharacterized protein</fullName>
    </submittedName>
</protein>
<evidence type="ECO:0000256" key="1">
    <source>
        <dbReference type="SAM" id="MobiDB-lite"/>
    </source>
</evidence>
<proteinExistence type="predicted"/>
<organism evidence="2 3">
    <name type="scientific">Neohortaea acidophila</name>
    <dbReference type="NCBI Taxonomy" id="245834"/>
    <lineage>
        <taxon>Eukaryota</taxon>
        <taxon>Fungi</taxon>
        <taxon>Dikarya</taxon>
        <taxon>Ascomycota</taxon>
        <taxon>Pezizomycotina</taxon>
        <taxon>Dothideomycetes</taxon>
        <taxon>Dothideomycetidae</taxon>
        <taxon>Mycosphaerellales</taxon>
        <taxon>Teratosphaeriaceae</taxon>
        <taxon>Neohortaea</taxon>
    </lineage>
</organism>
<gene>
    <name evidence="2" type="ORF">BDY17DRAFT_322311</name>
</gene>
<sequence length="358" mass="39143">MAAFTPINRTDVVANPYSAHLTAQDVDGELDAATSSSTDHKSVASQYLGRGNTKVADTPVKQHSGPLRGRGAKKTNNKGTMAPGDDTSEPPAKRPRISQLSDSITEATTGDKDGIGRKPTLTLTPDEDLIDLPDVPEGEIAELMQAAESKVEQPRRSPSRNLASTGSSTDVDGDVPRIQDQQDLLDPHKPTQASVRKPIVRMPFPSSLLDRPAIHGASSSTLLRTCFRVGEALNVGAQAVRAGQDVILELYARVVSSYRANKVDGVQSFVFNDLYHDRPPHVEGSFELWRDSELWNADSSAFLEPKQGGIMCRVIARMKRDAERGKWRLEVLNVWEANWEDVEHVAGIYARDLADRDA</sequence>
<dbReference type="GeneID" id="54477787"/>
<dbReference type="EMBL" id="MU001633">
    <property type="protein sequence ID" value="KAF2485473.1"/>
    <property type="molecule type" value="Genomic_DNA"/>
</dbReference>
<keyword evidence="3" id="KW-1185">Reference proteome</keyword>
<name>A0A6A6Q1B9_9PEZI</name>
<feature type="region of interest" description="Disordered" evidence="1">
    <location>
        <begin position="147"/>
        <end position="175"/>
    </location>
</feature>
<evidence type="ECO:0000313" key="3">
    <source>
        <dbReference type="Proteomes" id="UP000799767"/>
    </source>
</evidence>